<evidence type="ECO:0000313" key="2">
    <source>
        <dbReference type="EMBL" id="QBP12284.1"/>
    </source>
</evidence>
<dbReference type="Proteomes" id="UP000253772">
    <property type="component" value="Chromosome c2"/>
</dbReference>
<protein>
    <submittedName>
        <fullName evidence="2">Tripartite tricarboxylate transporter substrate binding protein</fullName>
    </submittedName>
</protein>
<gene>
    <name evidence="2" type="ORF">DDF84_021255</name>
</gene>
<dbReference type="CDD" id="cd13578">
    <property type="entry name" value="PBP2_Bug27"/>
    <property type="match status" value="1"/>
</dbReference>
<comment type="similarity">
    <text evidence="1">Belongs to the UPF0065 (bug) family.</text>
</comment>
<accession>A0A2L0X3G9</accession>
<evidence type="ECO:0000256" key="1">
    <source>
        <dbReference type="ARBA" id="ARBA00006987"/>
    </source>
</evidence>
<dbReference type="OrthoDB" id="8678477at2"/>
<name>A0A2L0X3G9_9BURK</name>
<dbReference type="PANTHER" id="PTHR42928:SF5">
    <property type="entry name" value="BLR1237 PROTEIN"/>
    <property type="match status" value="1"/>
</dbReference>
<sequence length="335" mass="36606">MKHSHQQRRRIGFNGVIFGMLACLATWLPGADAAPTDAYPSKPIRVIVPYPAGGIADKVARDASDELGKRLSQTIVVENRPGAAGNIGFEWVARQPADGYTLLLAPASNLTVQPALFKHLSYDLDRDFTPVSLLVLTPQVLVVNPSFPVNSVRELIDYSRAHPNKVNFGASIGSYAHLAGEKLKTETGANFTSIPYQGSVPALNDLMGGQIQFMFTEMATALPYIQGGKLKPLAVAYKSRVSWLPNVPTLKELGLQNFEVTSWYAIVARSGTPPQIIQQLSRELNNIVQAPGFKKRYTDIGATTVGGRPEELGRFARQEAVQWIEEVKRVGIEPN</sequence>
<dbReference type="PIRSF" id="PIRSF017082">
    <property type="entry name" value="YflP"/>
    <property type="match status" value="1"/>
</dbReference>
<dbReference type="PROSITE" id="PS51257">
    <property type="entry name" value="PROKAR_LIPOPROTEIN"/>
    <property type="match status" value="1"/>
</dbReference>
<dbReference type="InterPro" id="IPR042100">
    <property type="entry name" value="Bug_dom1"/>
</dbReference>
<dbReference type="EMBL" id="CP037901">
    <property type="protein sequence ID" value="QBP12284.1"/>
    <property type="molecule type" value="Genomic_DNA"/>
</dbReference>
<dbReference type="AlphaFoldDB" id="A0A2L0X3G9"/>
<dbReference type="Gene3D" id="3.40.190.10">
    <property type="entry name" value="Periplasmic binding protein-like II"/>
    <property type="match status" value="1"/>
</dbReference>
<evidence type="ECO:0000313" key="3">
    <source>
        <dbReference type="Proteomes" id="UP000253772"/>
    </source>
</evidence>
<dbReference type="Pfam" id="PF03401">
    <property type="entry name" value="TctC"/>
    <property type="match status" value="1"/>
</dbReference>
<organism evidence="2 3">
    <name type="scientific">Cupriavidus metallidurans</name>
    <dbReference type="NCBI Taxonomy" id="119219"/>
    <lineage>
        <taxon>Bacteria</taxon>
        <taxon>Pseudomonadati</taxon>
        <taxon>Pseudomonadota</taxon>
        <taxon>Betaproteobacteria</taxon>
        <taxon>Burkholderiales</taxon>
        <taxon>Burkholderiaceae</taxon>
        <taxon>Cupriavidus</taxon>
    </lineage>
</organism>
<proteinExistence type="inferred from homology"/>
<dbReference type="SUPFAM" id="SSF53850">
    <property type="entry name" value="Periplasmic binding protein-like II"/>
    <property type="match status" value="1"/>
</dbReference>
<dbReference type="RefSeq" id="WP_024570078.1">
    <property type="nucleotide sequence ID" value="NZ_CP026544.1"/>
</dbReference>
<reference evidence="2 3" key="1">
    <citation type="submission" date="2019-03" db="EMBL/GenBank/DDBJ databases">
        <title>Comparative insights into the high quality Complete genome sequence of highly metal resistant Cupriavidus metallidurans strain BS1 isolated from a gold-copper mine.</title>
        <authorList>
            <person name="Mazhar H.S."/>
            <person name="Rensing C."/>
        </authorList>
    </citation>
    <scope>NUCLEOTIDE SEQUENCE [LARGE SCALE GENOMIC DNA]</scope>
    <source>
        <strain evidence="2 3">BS1</strain>
    </source>
</reference>
<dbReference type="InterPro" id="IPR005064">
    <property type="entry name" value="BUG"/>
</dbReference>
<dbReference type="Gene3D" id="3.40.190.150">
    <property type="entry name" value="Bordetella uptake gene, domain 1"/>
    <property type="match status" value="1"/>
</dbReference>
<dbReference type="PANTHER" id="PTHR42928">
    <property type="entry name" value="TRICARBOXYLATE-BINDING PROTEIN"/>
    <property type="match status" value="1"/>
</dbReference>